<dbReference type="Proteomes" id="UP000261032">
    <property type="component" value="Unassembled WGS sequence"/>
</dbReference>
<gene>
    <name evidence="1" type="ORF">DXB93_19165</name>
</gene>
<proteinExistence type="predicted"/>
<dbReference type="RefSeq" id="WP_117582747.1">
    <property type="nucleotide sequence ID" value="NZ_QUSL01000083.1"/>
</dbReference>
<evidence type="ECO:0000313" key="2">
    <source>
        <dbReference type="Proteomes" id="UP000261032"/>
    </source>
</evidence>
<evidence type="ECO:0000313" key="1">
    <source>
        <dbReference type="EMBL" id="RGD76126.1"/>
    </source>
</evidence>
<name>A0A3E3E458_9FIRM</name>
<sequence>MIQKRAKKGFFAVEDDNFCFEGYSLKNFTFKGYVIPYFTKNVVEQMHEVFDELEFKYNEINDTFSVTWIDDEYVDTTEYSATDIALDDNTKIHVYGIGAGDWPWDRYEMYYFLSIIQRL</sequence>
<protein>
    <submittedName>
        <fullName evidence="1">Uncharacterized protein</fullName>
    </submittedName>
</protein>
<reference evidence="1 2" key="1">
    <citation type="submission" date="2018-08" db="EMBL/GenBank/DDBJ databases">
        <title>A genome reference for cultivated species of the human gut microbiota.</title>
        <authorList>
            <person name="Zou Y."/>
            <person name="Xue W."/>
            <person name="Luo G."/>
        </authorList>
    </citation>
    <scope>NUCLEOTIDE SEQUENCE [LARGE SCALE GENOMIC DNA]</scope>
    <source>
        <strain evidence="1 2">OM06-4</strain>
    </source>
</reference>
<dbReference type="AlphaFoldDB" id="A0A3E3E458"/>
<dbReference type="EMBL" id="QUSL01000083">
    <property type="protein sequence ID" value="RGD76126.1"/>
    <property type="molecule type" value="Genomic_DNA"/>
</dbReference>
<comment type="caution">
    <text evidence="1">The sequence shown here is derived from an EMBL/GenBank/DDBJ whole genome shotgun (WGS) entry which is preliminary data.</text>
</comment>
<organism evidence="1 2">
    <name type="scientific">Thomasclavelia ramosa</name>
    <dbReference type="NCBI Taxonomy" id="1547"/>
    <lineage>
        <taxon>Bacteria</taxon>
        <taxon>Bacillati</taxon>
        <taxon>Bacillota</taxon>
        <taxon>Erysipelotrichia</taxon>
        <taxon>Erysipelotrichales</taxon>
        <taxon>Coprobacillaceae</taxon>
        <taxon>Thomasclavelia</taxon>
    </lineage>
</organism>
<accession>A0A3E3E458</accession>